<dbReference type="GO" id="GO:0051082">
    <property type="term" value="F:unfolded protein binding"/>
    <property type="evidence" value="ECO:0007669"/>
    <property type="project" value="InterPro"/>
</dbReference>
<dbReference type="InterPro" id="IPR002777">
    <property type="entry name" value="PFD_beta-like"/>
</dbReference>
<dbReference type="GO" id="GO:0016272">
    <property type="term" value="C:prefoldin complex"/>
    <property type="evidence" value="ECO:0007669"/>
    <property type="project" value="InterPro"/>
</dbReference>
<accession>X0VRJ3</accession>
<dbReference type="EMBL" id="BARS01036394">
    <property type="protein sequence ID" value="GAG15073.1"/>
    <property type="molecule type" value="Genomic_DNA"/>
</dbReference>
<reference evidence="1" key="1">
    <citation type="journal article" date="2014" name="Front. Microbiol.">
        <title>High frequency of phylogenetically diverse reductive dehalogenase-homologous genes in deep subseafloor sedimentary metagenomes.</title>
        <authorList>
            <person name="Kawai M."/>
            <person name="Futagami T."/>
            <person name="Toyoda A."/>
            <person name="Takaki Y."/>
            <person name="Nishi S."/>
            <person name="Hori S."/>
            <person name="Arai W."/>
            <person name="Tsubouchi T."/>
            <person name="Morono Y."/>
            <person name="Uchiyama I."/>
            <person name="Ito T."/>
            <person name="Fujiyama A."/>
            <person name="Inagaki F."/>
            <person name="Takami H."/>
        </authorList>
    </citation>
    <scope>NUCLEOTIDE SEQUENCE</scope>
    <source>
        <strain evidence="1">Expedition CK06-06</strain>
    </source>
</reference>
<dbReference type="Pfam" id="PF01920">
    <property type="entry name" value="Prefoldin_2"/>
    <property type="match status" value="1"/>
</dbReference>
<organism evidence="1">
    <name type="scientific">marine sediment metagenome</name>
    <dbReference type="NCBI Taxonomy" id="412755"/>
    <lineage>
        <taxon>unclassified sequences</taxon>
        <taxon>metagenomes</taxon>
        <taxon>ecological metagenomes</taxon>
    </lineage>
</organism>
<gene>
    <name evidence="1" type="ORF">S01H1_55956</name>
</gene>
<comment type="caution">
    <text evidence="1">The sequence shown here is derived from an EMBL/GenBank/DDBJ whole genome shotgun (WGS) entry which is preliminary data.</text>
</comment>
<dbReference type="SUPFAM" id="SSF46579">
    <property type="entry name" value="Prefoldin"/>
    <property type="match status" value="1"/>
</dbReference>
<dbReference type="AlphaFoldDB" id="X0VRJ3"/>
<proteinExistence type="predicted"/>
<dbReference type="Gene3D" id="1.10.287.370">
    <property type="match status" value="1"/>
</dbReference>
<evidence type="ECO:0008006" key="2">
    <source>
        <dbReference type="Google" id="ProtNLM"/>
    </source>
</evidence>
<dbReference type="InterPro" id="IPR009053">
    <property type="entry name" value="Prefoldin"/>
</dbReference>
<evidence type="ECO:0000313" key="1">
    <source>
        <dbReference type="EMBL" id="GAG15073.1"/>
    </source>
</evidence>
<name>X0VRJ3_9ZZZZ</name>
<dbReference type="GO" id="GO:0006457">
    <property type="term" value="P:protein folding"/>
    <property type="evidence" value="ECO:0007669"/>
    <property type="project" value="InterPro"/>
</dbReference>
<protein>
    <recommendedName>
        <fullName evidence="2">GimC subunit beta</fullName>
    </recommendedName>
</protein>
<sequence>MELSEAESALTAIEDSGEEVFKIIGQLMIKTEKPKMKEELENKKKMLELRTKTMETQENSLTEQLGKLREDVMKTMKK</sequence>